<dbReference type="InterPro" id="IPR050483">
    <property type="entry name" value="CoA-transferase_III_domain"/>
</dbReference>
<keyword evidence="2" id="KW-0614">Plasmid</keyword>
<dbReference type="InterPro" id="IPR003673">
    <property type="entry name" value="CoA-Trfase_fam_III"/>
</dbReference>
<dbReference type="SUPFAM" id="SSF89796">
    <property type="entry name" value="CoA-transferase family III (CaiB/BaiF)"/>
    <property type="match status" value="1"/>
</dbReference>
<evidence type="ECO:0000256" key="1">
    <source>
        <dbReference type="ARBA" id="ARBA00022679"/>
    </source>
</evidence>
<dbReference type="PANTHER" id="PTHR48207">
    <property type="entry name" value="SUCCINATE--HYDROXYMETHYLGLUTARATE COA-TRANSFERASE"/>
    <property type="match status" value="1"/>
</dbReference>
<name>F8GUH8_CUPNN</name>
<evidence type="ECO:0000313" key="2">
    <source>
        <dbReference type="EMBL" id="AEI82382.1"/>
    </source>
</evidence>
<dbReference type="KEGG" id="cnc:CNE_BB1p09710"/>
<dbReference type="Pfam" id="PF02515">
    <property type="entry name" value="CoA_transf_3"/>
    <property type="match status" value="1"/>
</dbReference>
<dbReference type="EMBL" id="CP002879">
    <property type="protein sequence ID" value="AEI82382.1"/>
    <property type="molecule type" value="Genomic_DNA"/>
</dbReference>
<dbReference type="GO" id="GO:0008410">
    <property type="term" value="F:CoA-transferase activity"/>
    <property type="evidence" value="ECO:0007669"/>
    <property type="project" value="TreeGrafter"/>
</dbReference>
<keyword evidence="1 2" id="KW-0808">Transferase</keyword>
<protein>
    <submittedName>
        <fullName evidence="2">CaiB/baiF CoA-transferase family protein</fullName>
    </submittedName>
</protein>
<dbReference type="AlphaFoldDB" id="F8GUH8"/>
<dbReference type="Gene3D" id="3.40.50.10540">
    <property type="entry name" value="Crotonobetainyl-coa:carnitine coa-transferase, domain 1"/>
    <property type="match status" value="1"/>
</dbReference>
<organism evidence="2 3">
    <name type="scientific">Cupriavidus necator (strain ATCC 43291 / DSM 13513 / CCUG 52238 / LMG 8453 / N-1)</name>
    <name type="common">Ralstonia eutropha</name>
    <dbReference type="NCBI Taxonomy" id="1042878"/>
    <lineage>
        <taxon>Bacteria</taxon>
        <taxon>Pseudomonadati</taxon>
        <taxon>Pseudomonadota</taxon>
        <taxon>Betaproteobacteria</taxon>
        <taxon>Burkholderiales</taxon>
        <taxon>Burkholderiaceae</taxon>
        <taxon>Cupriavidus</taxon>
    </lineage>
</organism>
<dbReference type="Gene3D" id="3.30.1540.10">
    <property type="entry name" value="formyl-coa transferase, domain 3"/>
    <property type="match status" value="1"/>
</dbReference>
<dbReference type="GeneID" id="34312749"/>
<sequence length="383" mass="41965">MKPLEGLRILSLEQFAAGPYGSMFLADMGAEVIKIENKGIGGDPSRHIGPYHLGKADSLFFQGWNTNKRSVALDMKSPDDRKIFERLVEGADAVVNNLRGDQPEKLSIDYKSLKHLNPKLVCLHISAYGRDNSREAWPGYDFLMQAESGLMDLTGDPSGAPTRFGASVIDYMTGITGMVGLLGKLRSADRTGVGGDVDVSLFDVALHQLGYAGTWYLNEGVVSGRVPRGAHLSVTPVQTFQAADGWIYVMCMTDRFWDSLLTVIGSASLRADERFQTQALRLENRDALTVALDNEFKKLPVEHWLTVLRGMLPIAPVLNLKQALDNPFVQEVGMVSQVPHPEKQDLKLLANPLKFDGVRLEQRPCSPLGADQSILTASTQAAV</sequence>
<proteinExistence type="predicted"/>
<dbReference type="Proteomes" id="UP000006798">
    <property type="component" value="Plasmid pBB1"/>
</dbReference>
<dbReference type="HOGENOM" id="CLU_033975_0_1_4"/>
<geneLocation type="plasmid" evidence="2 3">
    <name>pBB1</name>
</geneLocation>
<dbReference type="RefSeq" id="WP_013959414.1">
    <property type="nucleotide sequence ID" value="NC_015727.1"/>
</dbReference>
<dbReference type="PANTHER" id="PTHR48207:SF3">
    <property type="entry name" value="SUCCINATE--HYDROXYMETHYLGLUTARATE COA-TRANSFERASE"/>
    <property type="match status" value="1"/>
</dbReference>
<dbReference type="InterPro" id="IPR023606">
    <property type="entry name" value="CoA-Trfase_III_dom_1_sf"/>
</dbReference>
<dbReference type="InterPro" id="IPR044855">
    <property type="entry name" value="CoA-Trfase_III_dom3_sf"/>
</dbReference>
<reference evidence="2 3" key="1">
    <citation type="journal article" date="2011" name="J. Bacteriol.">
        <title>Complete genome sequence of the type strain Cupriavidus necator N-1.</title>
        <authorList>
            <person name="Poehlein A."/>
            <person name="Kusian B."/>
            <person name="Friedrich B."/>
            <person name="Daniel R."/>
            <person name="Bowien B."/>
        </authorList>
    </citation>
    <scope>NUCLEOTIDE SEQUENCE [LARGE SCALE GENOMIC DNA]</scope>
    <source>
        <strain evidence="3">ATCC 43291 / DSM 13513 / CCUG 52238 / LMG 8453 / N-1</strain>
        <plasmid evidence="2 3">pBB1</plasmid>
    </source>
</reference>
<accession>F8GUH8</accession>
<evidence type="ECO:0000313" key="3">
    <source>
        <dbReference type="Proteomes" id="UP000006798"/>
    </source>
</evidence>
<gene>
    <name evidence="2" type="ordered locus">CNE_BB1p09710</name>
</gene>